<keyword evidence="2" id="KW-1185">Reference proteome</keyword>
<dbReference type="Proteomes" id="UP001143910">
    <property type="component" value="Unassembled WGS sequence"/>
</dbReference>
<accession>A0ACC1NJH4</accession>
<evidence type="ECO:0000313" key="1">
    <source>
        <dbReference type="EMBL" id="KAJ2979213.1"/>
    </source>
</evidence>
<protein>
    <submittedName>
        <fullName evidence="1">Uncharacterized protein</fullName>
    </submittedName>
</protein>
<name>A0ACC1NJH4_9HYPO</name>
<organism evidence="1 2">
    <name type="scientific">Zarea fungicola</name>
    <dbReference type="NCBI Taxonomy" id="93591"/>
    <lineage>
        <taxon>Eukaryota</taxon>
        <taxon>Fungi</taxon>
        <taxon>Dikarya</taxon>
        <taxon>Ascomycota</taxon>
        <taxon>Pezizomycotina</taxon>
        <taxon>Sordariomycetes</taxon>
        <taxon>Hypocreomycetidae</taxon>
        <taxon>Hypocreales</taxon>
        <taxon>Cordycipitaceae</taxon>
        <taxon>Zarea</taxon>
    </lineage>
</organism>
<gene>
    <name evidence="1" type="ORF">NQ176_g3389</name>
</gene>
<proteinExistence type="predicted"/>
<sequence>MSFKNIKSNGKTLRGRRRMEEPAENPSIIGCKISFNNMIFPKDHVAVSGMATQVTQTSNGDTIAFFASDVMVSPHAKPHRQKRTPQIVHSAASSRKKTLKKFEDIKNSNTGVATKQERQYDIVNKN</sequence>
<reference evidence="1" key="1">
    <citation type="submission" date="2022-08" db="EMBL/GenBank/DDBJ databases">
        <title>Genome Sequence of Lecanicillium fungicola.</title>
        <authorList>
            <person name="Buettner E."/>
        </authorList>
    </citation>
    <scope>NUCLEOTIDE SEQUENCE</scope>
    <source>
        <strain evidence="1">Babe33</strain>
    </source>
</reference>
<evidence type="ECO:0000313" key="2">
    <source>
        <dbReference type="Proteomes" id="UP001143910"/>
    </source>
</evidence>
<comment type="caution">
    <text evidence="1">The sequence shown here is derived from an EMBL/GenBank/DDBJ whole genome shotgun (WGS) entry which is preliminary data.</text>
</comment>
<dbReference type="EMBL" id="JANJQO010000304">
    <property type="protein sequence ID" value="KAJ2979213.1"/>
    <property type="molecule type" value="Genomic_DNA"/>
</dbReference>